<organism evidence="4 5">
    <name type="scientific">Sphaerisporangium corydalis</name>
    <dbReference type="NCBI Taxonomy" id="1441875"/>
    <lineage>
        <taxon>Bacteria</taxon>
        <taxon>Bacillati</taxon>
        <taxon>Actinomycetota</taxon>
        <taxon>Actinomycetes</taxon>
        <taxon>Streptosporangiales</taxon>
        <taxon>Streptosporangiaceae</taxon>
        <taxon>Sphaerisporangium</taxon>
    </lineage>
</organism>
<dbReference type="PANTHER" id="PTHR43569">
    <property type="entry name" value="AMIDOHYDROLASE"/>
    <property type="match status" value="1"/>
</dbReference>
<name>A0ABV9EFS7_9ACTN</name>
<reference evidence="5" key="1">
    <citation type="journal article" date="2019" name="Int. J. Syst. Evol. Microbiol.">
        <title>The Global Catalogue of Microorganisms (GCM) 10K type strain sequencing project: providing services to taxonomists for standard genome sequencing and annotation.</title>
        <authorList>
            <consortium name="The Broad Institute Genomics Platform"/>
            <consortium name="The Broad Institute Genome Sequencing Center for Infectious Disease"/>
            <person name="Wu L."/>
            <person name="Ma J."/>
        </authorList>
    </citation>
    <scope>NUCLEOTIDE SEQUENCE [LARGE SCALE GENOMIC DNA]</scope>
    <source>
        <strain evidence="5">CCUG 49560</strain>
    </source>
</reference>
<dbReference type="PANTHER" id="PTHR43569:SF1">
    <property type="entry name" value="BLL3371 PROTEIN"/>
    <property type="match status" value="1"/>
</dbReference>
<dbReference type="InterPro" id="IPR052350">
    <property type="entry name" value="Metallo-dep_Lactonases"/>
</dbReference>
<comment type="caution">
    <text evidence="4">The sequence shown here is derived from an EMBL/GenBank/DDBJ whole genome shotgun (WGS) entry which is preliminary data.</text>
</comment>
<dbReference type="Gene3D" id="3.20.20.140">
    <property type="entry name" value="Metal-dependent hydrolases"/>
    <property type="match status" value="1"/>
</dbReference>
<dbReference type="InterPro" id="IPR006680">
    <property type="entry name" value="Amidohydro-rel"/>
</dbReference>
<dbReference type="EMBL" id="JBHSFN010000007">
    <property type="protein sequence ID" value="MFC4587094.1"/>
    <property type="molecule type" value="Genomic_DNA"/>
</dbReference>
<dbReference type="Pfam" id="PF04909">
    <property type="entry name" value="Amidohydro_2"/>
    <property type="match status" value="1"/>
</dbReference>
<evidence type="ECO:0000313" key="4">
    <source>
        <dbReference type="EMBL" id="MFC4587094.1"/>
    </source>
</evidence>
<protein>
    <submittedName>
        <fullName evidence="4">Amidohydrolase family protein</fullName>
    </submittedName>
</protein>
<dbReference type="InterPro" id="IPR032466">
    <property type="entry name" value="Metal_Hydrolase"/>
</dbReference>
<keyword evidence="5" id="KW-1185">Reference proteome</keyword>
<dbReference type="SUPFAM" id="SSF51556">
    <property type="entry name" value="Metallo-dependent hydrolases"/>
    <property type="match status" value="1"/>
</dbReference>
<accession>A0ABV9EFS7</accession>
<evidence type="ECO:0000256" key="1">
    <source>
        <dbReference type="ARBA" id="ARBA00038310"/>
    </source>
</evidence>
<comment type="similarity">
    <text evidence="1">Belongs to the metallo-dependent hydrolases superfamily.</text>
</comment>
<gene>
    <name evidence="4" type="ORF">ACFO8L_13460</name>
</gene>
<feature type="region of interest" description="Disordered" evidence="2">
    <location>
        <begin position="1"/>
        <end position="20"/>
    </location>
</feature>
<evidence type="ECO:0000259" key="3">
    <source>
        <dbReference type="Pfam" id="PF04909"/>
    </source>
</evidence>
<proteinExistence type="inferred from homology"/>
<dbReference type="RefSeq" id="WP_262844579.1">
    <property type="nucleotide sequence ID" value="NZ_JANZYP010000030.1"/>
</dbReference>
<evidence type="ECO:0000256" key="2">
    <source>
        <dbReference type="SAM" id="MobiDB-lite"/>
    </source>
</evidence>
<sequence>MTDTPPGASPDVPEDAVPSRPAGIVDAHHHIWRAADLPWLQGEMIPRIFGPYEPIRRDYPVAEYAEEATACGITAAVYVQANWPLDRSLDEVHWLRDVHAETGWPTAVVGSADLFDEGAAAVMRRQAAITPLMRGTRLQLHWHERPEFRFASAPDRMKDPVFRRNIASLADLGWLFELQVFAGQMPDAAAFVDEFPEVTFVLVHAGMLDGSGPSTVAEWTHGMRLLAERPNVVVKLTGQGTFVHRVDRALIETVANTCLSLFGPDRCMWGSNFPIEKIWTDLPTLLTTWRSALSPHPPETLHAVFTTTAQRVYRL</sequence>
<feature type="domain" description="Amidohydrolase-related" evidence="3">
    <location>
        <begin position="25"/>
        <end position="315"/>
    </location>
</feature>
<dbReference type="Proteomes" id="UP001595891">
    <property type="component" value="Unassembled WGS sequence"/>
</dbReference>
<evidence type="ECO:0000313" key="5">
    <source>
        <dbReference type="Proteomes" id="UP001595891"/>
    </source>
</evidence>